<dbReference type="PANTHER" id="PTHR11017:SF564">
    <property type="entry name" value="DISEASE RESISTANCE PROTEIN (TIR-NBS CLASS)"/>
    <property type="match status" value="1"/>
</dbReference>
<dbReference type="SMART" id="SM00255">
    <property type="entry name" value="TIR"/>
    <property type="match status" value="1"/>
</dbReference>
<dbReference type="PANTHER" id="PTHR11017">
    <property type="entry name" value="LEUCINE-RICH REPEAT-CONTAINING PROTEIN"/>
    <property type="match status" value="1"/>
</dbReference>
<evidence type="ECO:0000259" key="2">
    <source>
        <dbReference type="PROSITE" id="PS50104"/>
    </source>
</evidence>
<name>A0AAV2C7Q4_9ROSI</name>
<dbReference type="SUPFAM" id="SSF52200">
    <property type="entry name" value="Toll/Interleukin receptor TIR domain"/>
    <property type="match status" value="1"/>
</dbReference>
<protein>
    <recommendedName>
        <fullName evidence="2">TIR domain-containing protein</fullName>
    </recommendedName>
</protein>
<dbReference type="Pfam" id="PF01582">
    <property type="entry name" value="TIR"/>
    <property type="match status" value="1"/>
</dbReference>
<dbReference type="AlphaFoldDB" id="A0AAV2C7Q4"/>
<dbReference type="Gene3D" id="3.40.50.300">
    <property type="entry name" value="P-loop containing nucleotide triphosphate hydrolases"/>
    <property type="match status" value="2"/>
</dbReference>
<evidence type="ECO:0000256" key="1">
    <source>
        <dbReference type="ARBA" id="ARBA00022737"/>
    </source>
</evidence>
<sequence>MAPGVFSSSFRDDFLVFISFRGFDVRYELIGFLYAALRRAGVRPLFDEDFRRGKEIWPEIERAIVGAKMSIIVLSENFANSEWCLDEVVLIMELHRAAGQIVIPVFFRLTKAVVEQQSGSFADPFAIYDAEKPEKANTFRAALSNAVEISDGDRHVAPAIRPAEKVVDDIVLNVLEKMNLESLDADYKGLVGIKPRMLQVQHLLDAPSDGICIVSIWGMGGMGKSKLSECVYGSCCGQFDGFCALSNYEGDQLRRELYGMRNRGYKKVLILLDGVNKVQQIEFLADLCDKVKFGAESRIIVSTRNRQVFKGVGCEDFEVRTYEVPPLTSPEAHDLLRLVAFGGNSPSIDFDAVVEGVIKYAGGNPGALIELGKFLSTKPDARLWESKLKKLTRFPLPGVNSDLMTSFDELDSEERTIFLHVAFNFKRRGKEAVIAVLDACDLDAINGITSLVDRSLVLVDRYDRLSLHALHEAMATEIVRKDPTWTIENLR</sequence>
<dbReference type="InterPro" id="IPR044974">
    <property type="entry name" value="Disease_R_plants"/>
</dbReference>
<dbReference type="SUPFAM" id="SSF52540">
    <property type="entry name" value="P-loop containing nucleoside triphosphate hydrolases"/>
    <property type="match status" value="1"/>
</dbReference>
<proteinExistence type="predicted"/>
<organism evidence="3 4">
    <name type="scientific">Linum trigynum</name>
    <dbReference type="NCBI Taxonomy" id="586398"/>
    <lineage>
        <taxon>Eukaryota</taxon>
        <taxon>Viridiplantae</taxon>
        <taxon>Streptophyta</taxon>
        <taxon>Embryophyta</taxon>
        <taxon>Tracheophyta</taxon>
        <taxon>Spermatophyta</taxon>
        <taxon>Magnoliopsida</taxon>
        <taxon>eudicotyledons</taxon>
        <taxon>Gunneridae</taxon>
        <taxon>Pentapetalae</taxon>
        <taxon>rosids</taxon>
        <taxon>fabids</taxon>
        <taxon>Malpighiales</taxon>
        <taxon>Linaceae</taxon>
        <taxon>Linum</taxon>
    </lineage>
</organism>
<dbReference type="InterPro" id="IPR042197">
    <property type="entry name" value="Apaf_helical"/>
</dbReference>
<keyword evidence="1" id="KW-0677">Repeat</keyword>
<dbReference type="InterPro" id="IPR035897">
    <property type="entry name" value="Toll_tir_struct_dom_sf"/>
</dbReference>
<dbReference type="InterPro" id="IPR027417">
    <property type="entry name" value="P-loop_NTPase"/>
</dbReference>
<dbReference type="Gene3D" id="1.10.8.430">
    <property type="entry name" value="Helical domain of apoptotic protease-activating factors"/>
    <property type="match status" value="1"/>
</dbReference>
<dbReference type="EMBL" id="CAXIPQ010000005">
    <property type="protein sequence ID" value="CAL1351946.1"/>
    <property type="molecule type" value="Genomic_DNA"/>
</dbReference>
<reference evidence="3 4" key="1">
    <citation type="submission" date="2024-04" db="EMBL/GenBank/DDBJ databases">
        <authorList>
            <person name="Fracassetti M."/>
        </authorList>
    </citation>
    <scope>NUCLEOTIDE SEQUENCE [LARGE SCALE GENOMIC DNA]</scope>
</reference>
<evidence type="ECO:0000313" key="4">
    <source>
        <dbReference type="Proteomes" id="UP001497516"/>
    </source>
</evidence>
<comment type="caution">
    <text evidence="3">The sequence shown here is derived from an EMBL/GenBank/DDBJ whole genome shotgun (WGS) entry which is preliminary data.</text>
</comment>
<dbReference type="PROSITE" id="PS50104">
    <property type="entry name" value="TIR"/>
    <property type="match status" value="1"/>
</dbReference>
<dbReference type="InterPro" id="IPR058192">
    <property type="entry name" value="WHD_ROQ1-like"/>
</dbReference>
<dbReference type="Proteomes" id="UP001497516">
    <property type="component" value="Unassembled WGS sequence"/>
</dbReference>
<dbReference type="Pfam" id="PF23282">
    <property type="entry name" value="WHD_ROQ1"/>
    <property type="match status" value="1"/>
</dbReference>
<dbReference type="InterPro" id="IPR000157">
    <property type="entry name" value="TIR_dom"/>
</dbReference>
<dbReference type="GO" id="GO:0006952">
    <property type="term" value="P:defense response"/>
    <property type="evidence" value="ECO:0007669"/>
    <property type="project" value="InterPro"/>
</dbReference>
<feature type="domain" description="TIR" evidence="2">
    <location>
        <begin position="12"/>
        <end position="147"/>
    </location>
</feature>
<gene>
    <name evidence="3" type="ORF">LTRI10_LOCUS10208</name>
</gene>
<evidence type="ECO:0000313" key="3">
    <source>
        <dbReference type="EMBL" id="CAL1351946.1"/>
    </source>
</evidence>
<dbReference type="GO" id="GO:0043531">
    <property type="term" value="F:ADP binding"/>
    <property type="evidence" value="ECO:0007669"/>
    <property type="project" value="InterPro"/>
</dbReference>
<keyword evidence="4" id="KW-1185">Reference proteome</keyword>
<dbReference type="Gene3D" id="3.40.50.10140">
    <property type="entry name" value="Toll/interleukin-1 receptor homology (TIR) domain"/>
    <property type="match status" value="1"/>
</dbReference>
<dbReference type="GO" id="GO:0007165">
    <property type="term" value="P:signal transduction"/>
    <property type="evidence" value="ECO:0007669"/>
    <property type="project" value="InterPro"/>
</dbReference>
<dbReference type="PRINTS" id="PR00364">
    <property type="entry name" value="DISEASERSIST"/>
</dbReference>
<accession>A0AAV2C7Q4</accession>